<accession>A0A9D1H8G4</accession>
<reference evidence="4" key="2">
    <citation type="journal article" date="2021" name="PeerJ">
        <title>Extensive microbial diversity within the chicken gut microbiome revealed by metagenomics and culture.</title>
        <authorList>
            <person name="Gilroy R."/>
            <person name="Ravi A."/>
            <person name="Getino M."/>
            <person name="Pursley I."/>
            <person name="Horton D.L."/>
            <person name="Alikhan N.F."/>
            <person name="Baker D."/>
            <person name="Gharbi K."/>
            <person name="Hall N."/>
            <person name="Watson M."/>
            <person name="Adriaenssens E.M."/>
            <person name="Foster-Nyarko E."/>
            <person name="Jarju S."/>
            <person name="Secka A."/>
            <person name="Antonio M."/>
            <person name="Oren A."/>
            <person name="Chaudhuri R.R."/>
            <person name="La Ragione R."/>
            <person name="Hildebrand F."/>
            <person name="Pallen M.J."/>
        </authorList>
    </citation>
    <scope>NUCLEOTIDE SEQUENCE</scope>
    <source>
        <strain evidence="4">ChiBcec7-5410</strain>
    </source>
</reference>
<dbReference type="AlphaFoldDB" id="A0A9D1H8G4"/>
<keyword evidence="2" id="KW-1133">Transmembrane helix</keyword>
<evidence type="ECO:0000313" key="5">
    <source>
        <dbReference type="Proteomes" id="UP000824160"/>
    </source>
</evidence>
<feature type="transmembrane region" description="Helical" evidence="2">
    <location>
        <begin position="39"/>
        <end position="60"/>
    </location>
</feature>
<dbReference type="PANTHER" id="PTHR22911">
    <property type="entry name" value="ACYL-MALONYL CONDENSING ENZYME-RELATED"/>
    <property type="match status" value="1"/>
</dbReference>
<feature type="transmembrane region" description="Helical" evidence="2">
    <location>
        <begin position="97"/>
        <end position="120"/>
    </location>
</feature>
<comment type="similarity">
    <text evidence="1">Belongs to the EamA transporter family.</text>
</comment>
<organism evidence="4 5">
    <name type="scientific">Candidatus Faecivivens stercoripullorum</name>
    <dbReference type="NCBI Taxonomy" id="2840805"/>
    <lineage>
        <taxon>Bacteria</taxon>
        <taxon>Bacillati</taxon>
        <taxon>Bacillota</taxon>
        <taxon>Clostridia</taxon>
        <taxon>Eubacteriales</taxon>
        <taxon>Oscillospiraceae</taxon>
        <taxon>Oscillospiraceae incertae sedis</taxon>
        <taxon>Candidatus Faecivivens</taxon>
    </lineage>
</organism>
<feature type="transmembrane region" description="Helical" evidence="2">
    <location>
        <begin position="220"/>
        <end position="238"/>
    </location>
</feature>
<feature type="domain" description="EamA" evidence="3">
    <location>
        <begin position="157"/>
        <end position="289"/>
    </location>
</feature>
<evidence type="ECO:0000259" key="3">
    <source>
        <dbReference type="Pfam" id="PF00892"/>
    </source>
</evidence>
<dbReference type="Pfam" id="PF00892">
    <property type="entry name" value="EamA"/>
    <property type="match status" value="2"/>
</dbReference>
<dbReference type="Gene3D" id="1.10.3730.20">
    <property type="match status" value="1"/>
</dbReference>
<dbReference type="Proteomes" id="UP000824160">
    <property type="component" value="Unassembled WGS sequence"/>
</dbReference>
<evidence type="ECO:0000256" key="2">
    <source>
        <dbReference type="SAM" id="Phobius"/>
    </source>
</evidence>
<dbReference type="PANTHER" id="PTHR22911:SF137">
    <property type="entry name" value="SOLUTE CARRIER FAMILY 35 MEMBER G2-RELATED"/>
    <property type="match status" value="1"/>
</dbReference>
<feature type="transmembrane region" description="Helical" evidence="2">
    <location>
        <begin position="127"/>
        <end position="146"/>
    </location>
</feature>
<protein>
    <submittedName>
        <fullName evidence="4">DMT family transporter</fullName>
    </submittedName>
</protein>
<feature type="transmembrane region" description="Helical" evidence="2">
    <location>
        <begin position="250"/>
        <end position="269"/>
    </location>
</feature>
<comment type="caution">
    <text evidence="4">The sequence shown here is derived from an EMBL/GenBank/DDBJ whole genome shotgun (WGS) entry which is preliminary data.</text>
</comment>
<evidence type="ECO:0000313" key="4">
    <source>
        <dbReference type="EMBL" id="HIT94957.1"/>
    </source>
</evidence>
<dbReference type="InterPro" id="IPR037185">
    <property type="entry name" value="EmrE-like"/>
</dbReference>
<dbReference type="GO" id="GO:0016020">
    <property type="term" value="C:membrane"/>
    <property type="evidence" value="ECO:0007669"/>
    <property type="project" value="InterPro"/>
</dbReference>
<keyword evidence="2" id="KW-0812">Transmembrane</keyword>
<keyword evidence="2" id="KW-0472">Membrane</keyword>
<feature type="domain" description="EamA" evidence="3">
    <location>
        <begin position="10"/>
        <end position="141"/>
    </location>
</feature>
<sequence length="311" mass="32947">MTVKSSNFAKGVMMTCVSAALFGITPVLAGETYEMGSNALTLTFYRNLMAVPVLLVIMAVRKIPFRLTLKQLLLICAIGAGLRASTTFMLYASYDYIGIGTATTLHFLYPLFTALLCLILFRQKMGIGKCCALVLAAAGVGCFASFTGDGGFTAMLPGLILAIASSITYSGYMTGMEHTALRDMDATKVSCYMALSNAVAVMAINIPLNEIHFALPPKAMLYTFIISICTSFFAFALLQLGIRELGASTAAIFCLLEPITSVAAGWLILKEEMTLKKGIGCLLVLGAVAAALASQKSEGKNRIAAKDGADV</sequence>
<name>A0A9D1H8G4_9FIRM</name>
<proteinExistence type="inferred from homology"/>
<dbReference type="SUPFAM" id="SSF103481">
    <property type="entry name" value="Multidrug resistance efflux transporter EmrE"/>
    <property type="match status" value="2"/>
</dbReference>
<feature type="transmembrane region" description="Helical" evidence="2">
    <location>
        <begin position="152"/>
        <end position="169"/>
    </location>
</feature>
<gene>
    <name evidence="4" type="ORF">IAC43_07200</name>
</gene>
<dbReference type="EMBL" id="DVLW01000197">
    <property type="protein sequence ID" value="HIT94957.1"/>
    <property type="molecule type" value="Genomic_DNA"/>
</dbReference>
<dbReference type="InterPro" id="IPR000620">
    <property type="entry name" value="EamA_dom"/>
</dbReference>
<feature type="transmembrane region" description="Helical" evidence="2">
    <location>
        <begin position="72"/>
        <end position="91"/>
    </location>
</feature>
<evidence type="ECO:0000256" key="1">
    <source>
        <dbReference type="ARBA" id="ARBA00007362"/>
    </source>
</evidence>
<reference evidence="4" key="1">
    <citation type="submission" date="2020-10" db="EMBL/GenBank/DDBJ databases">
        <authorList>
            <person name="Gilroy R."/>
        </authorList>
    </citation>
    <scope>NUCLEOTIDE SEQUENCE</scope>
    <source>
        <strain evidence="4">ChiBcec7-5410</strain>
    </source>
</reference>